<feature type="non-terminal residue" evidence="1">
    <location>
        <position position="1"/>
    </location>
</feature>
<proteinExistence type="predicted"/>
<name>A0ACA9PS17_9GLOM</name>
<dbReference type="EMBL" id="CAJVPT010036289">
    <property type="protein sequence ID" value="CAG8714080.1"/>
    <property type="molecule type" value="Genomic_DNA"/>
</dbReference>
<comment type="caution">
    <text evidence="1">The sequence shown here is derived from an EMBL/GenBank/DDBJ whole genome shotgun (WGS) entry which is preliminary data.</text>
</comment>
<evidence type="ECO:0000313" key="2">
    <source>
        <dbReference type="Proteomes" id="UP000789525"/>
    </source>
</evidence>
<gene>
    <name evidence="1" type="ORF">ACOLOM_LOCUS10818</name>
</gene>
<organism evidence="1 2">
    <name type="scientific">Acaulospora colombiana</name>
    <dbReference type="NCBI Taxonomy" id="27376"/>
    <lineage>
        <taxon>Eukaryota</taxon>
        <taxon>Fungi</taxon>
        <taxon>Fungi incertae sedis</taxon>
        <taxon>Mucoromycota</taxon>
        <taxon>Glomeromycotina</taxon>
        <taxon>Glomeromycetes</taxon>
        <taxon>Diversisporales</taxon>
        <taxon>Acaulosporaceae</taxon>
        <taxon>Acaulospora</taxon>
    </lineage>
</organism>
<sequence>AVTSTTPTMSKGNANNGDGVPGYFFILENGFGLVGTAFWSFQLVPQ</sequence>
<reference evidence="1" key="1">
    <citation type="submission" date="2021-06" db="EMBL/GenBank/DDBJ databases">
        <authorList>
            <person name="Kallberg Y."/>
            <person name="Tangrot J."/>
            <person name="Rosling A."/>
        </authorList>
    </citation>
    <scope>NUCLEOTIDE SEQUENCE</scope>
    <source>
        <strain evidence="1">CL356</strain>
    </source>
</reference>
<dbReference type="Proteomes" id="UP000789525">
    <property type="component" value="Unassembled WGS sequence"/>
</dbReference>
<protein>
    <submittedName>
        <fullName evidence="1">3736_t:CDS:1</fullName>
    </submittedName>
</protein>
<feature type="non-terminal residue" evidence="1">
    <location>
        <position position="46"/>
    </location>
</feature>
<accession>A0ACA9PS17</accession>
<keyword evidence="2" id="KW-1185">Reference proteome</keyword>
<evidence type="ECO:0000313" key="1">
    <source>
        <dbReference type="EMBL" id="CAG8714080.1"/>
    </source>
</evidence>